<sequence length="72" mass="7733">MNTISKPFSKESQCGSSVQTICLDSDEEVAPVEPVETATRKVLKSTTKLPHSSSSNTADSEAVTVKQQSKFT</sequence>
<evidence type="ECO:0000313" key="2">
    <source>
        <dbReference type="EMBL" id="JAA89634.1"/>
    </source>
</evidence>
<evidence type="ECO:0000256" key="1">
    <source>
        <dbReference type="SAM" id="MobiDB-lite"/>
    </source>
</evidence>
<accession>S4PFA8</accession>
<feature type="non-terminal residue" evidence="2">
    <location>
        <position position="72"/>
    </location>
</feature>
<reference evidence="2" key="2">
    <citation type="submission" date="2013-05" db="EMBL/GenBank/DDBJ databases">
        <authorList>
            <person name="Carter J.-M."/>
            <person name="Baker S.C."/>
            <person name="Pink R."/>
            <person name="Carter D.R.F."/>
            <person name="Collins A."/>
            <person name="Tomlin J."/>
            <person name="Gibbs M."/>
            <person name="Breuker C.J."/>
        </authorList>
    </citation>
    <scope>NUCLEOTIDE SEQUENCE</scope>
    <source>
        <tissue evidence="2">Ovary</tissue>
    </source>
</reference>
<protein>
    <submittedName>
        <fullName evidence="2">Uncharacterized protein</fullName>
    </submittedName>
</protein>
<name>S4PFA8_9NEOP</name>
<feature type="region of interest" description="Disordered" evidence="1">
    <location>
        <begin position="39"/>
        <end position="72"/>
    </location>
</feature>
<proteinExistence type="predicted"/>
<dbReference type="AlphaFoldDB" id="S4PFA8"/>
<dbReference type="EMBL" id="GAIX01002926">
    <property type="protein sequence ID" value="JAA89634.1"/>
    <property type="molecule type" value="Transcribed_RNA"/>
</dbReference>
<reference evidence="2" key="1">
    <citation type="journal article" date="2013" name="BMC Genomics">
        <title>Unscrambling butterfly oogenesis.</title>
        <authorList>
            <person name="Carter J.M."/>
            <person name="Baker S.C."/>
            <person name="Pink R."/>
            <person name="Carter D.R."/>
            <person name="Collins A."/>
            <person name="Tomlin J."/>
            <person name="Gibbs M."/>
            <person name="Breuker C.J."/>
        </authorList>
    </citation>
    <scope>NUCLEOTIDE SEQUENCE</scope>
    <source>
        <tissue evidence="2">Ovary</tissue>
    </source>
</reference>
<feature type="compositionally biased region" description="Polar residues" evidence="1">
    <location>
        <begin position="44"/>
        <end position="72"/>
    </location>
</feature>
<organism evidence="2">
    <name type="scientific">Pararge aegeria</name>
    <name type="common">speckled wood butterfly</name>
    <dbReference type="NCBI Taxonomy" id="116150"/>
    <lineage>
        <taxon>Eukaryota</taxon>
        <taxon>Metazoa</taxon>
        <taxon>Ecdysozoa</taxon>
        <taxon>Arthropoda</taxon>
        <taxon>Hexapoda</taxon>
        <taxon>Insecta</taxon>
        <taxon>Pterygota</taxon>
        <taxon>Neoptera</taxon>
        <taxon>Endopterygota</taxon>
        <taxon>Lepidoptera</taxon>
        <taxon>Glossata</taxon>
        <taxon>Ditrysia</taxon>
        <taxon>Papilionoidea</taxon>
        <taxon>Nymphalidae</taxon>
        <taxon>Satyrinae</taxon>
        <taxon>Satyrini</taxon>
        <taxon>Parargina</taxon>
        <taxon>Pararge</taxon>
    </lineage>
</organism>